<reference evidence="1" key="2">
    <citation type="journal article" date="2020" name="mSystems">
        <title>Genome- and Community-Level Interaction Insights into Carbon Utilization and Element Cycling Functions of Hydrothermarchaeota in Hydrothermal Sediment.</title>
        <authorList>
            <person name="Zhou Z."/>
            <person name="Liu Y."/>
            <person name="Xu W."/>
            <person name="Pan J."/>
            <person name="Luo Z.H."/>
            <person name="Li M."/>
        </authorList>
    </citation>
    <scope>NUCLEOTIDE SEQUENCE [LARGE SCALE GENOMIC DNA]</scope>
    <source>
        <strain evidence="1">HyVt-386</strain>
    </source>
</reference>
<dbReference type="Proteomes" id="UP000185779">
    <property type="component" value="Unassembled WGS sequence"/>
</dbReference>
<dbReference type="EMBL" id="DRIE01000063">
    <property type="protein sequence ID" value="HEC56966.1"/>
    <property type="molecule type" value="Genomic_DNA"/>
</dbReference>
<gene>
    <name evidence="1" type="ORF">ENI32_03675</name>
    <name evidence="2" type="ORF">SBU_001600</name>
</gene>
<sequence length="200" mass="22908">MKDEFSFQDAITELLRDESLSISAIQRRLGERGFKEHRLVITGYLRALRDLGVLKEVEVPPSKIYSLALKEEKPEKGFYDLIKHEIEDLDADENLRMATAVLVVNTLFRRPCFRAELKRMGIKEVETRWVRRVDGRPYVSTIDPDKLVVPDGDPAYECDCELPPPPIEMVLKVLSGVLKEVLDLSGLYEKYPQMTLGSNL</sequence>
<name>A0A1F2P3A9_9EURY</name>
<protein>
    <submittedName>
        <fullName evidence="2">Uncharacterized protein</fullName>
    </submittedName>
</protein>
<dbReference type="Proteomes" id="UP000885936">
    <property type="component" value="Unassembled WGS sequence"/>
</dbReference>
<evidence type="ECO:0000313" key="1">
    <source>
        <dbReference type="EMBL" id="HEC56966.1"/>
    </source>
</evidence>
<evidence type="ECO:0000313" key="3">
    <source>
        <dbReference type="Proteomes" id="UP000185779"/>
    </source>
</evidence>
<organism evidence="2 3">
    <name type="scientific">Candidatus Syntropharchaeum butanivorans</name>
    <dbReference type="NCBI Taxonomy" id="1839936"/>
    <lineage>
        <taxon>Archaea</taxon>
        <taxon>Methanobacteriati</taxon>
        <taxon>Methanobacteriota</taxon>
        <taxon>Stenosarchaea group</taxon>
        <taxon>Methanomicrobia</taxon>
        <taxon>Methanosarcinales</taxon>
        <taxon>ANME-2 cluster</taxon>
        <taxon>Candidatus Syntropharchaeum</taxon>
    </lineage>
</organism>
<comment type="caution">
    <text evidence="2">The sequence shown here is derived from an EMBL/GenBank/DDBJ whole genome shotgun (WGS) entry which is preliminary data.</text>
</comment>
<dbReference type="PATRIC" id="fig|1839936.3.peg.1630"/>
<dbReference type="AlphaFoldDB" id="A0A1F2P3A9"/>
<keyword evidence="3" id="KW-1185">Reference proteome</keyword>
<reference evidence="2 3" key="1">
    <citation type="submission" date="2016-05" db="EMBL/GenBank/DDBJ databases">
        <title>Microbial consortia oxidize butane by reversing methanogenesis.</title>
        <authorList>
            <person name="Laso-Perez R."/>
            <person name="Richter M."/>
            <person name="Wegener G."/>
            <person name="Musat F."/>
        </authorList>
    </citation>
    <scope>NUCLEOTIDE SEQUENCE [LARGE SCALE GENOMIC DNA]</scope>
    <source>
        <strain evidence="2">BOX1</strain>
    </source>
</reference>
<dbReference type="STRING" id="1839936.SBU_001600"/>
<dbReference type="EMBL" id="LYOR01000015">
    <property type="protein sequence ID" value="OFV65482.1"/>
    <property type="molecule type" value="Genomic_DNA"/>
</dbReference>
<accession>A0A1F2P3A9</accession>
<evidence type="ECO:0000313" key="2">
    <source>
        <dbReference type="EMBL" id="OFV65482.1"/>
    </source>
</evidence>
<proteinExistence type="predicted"/>